<organism evidence="1 2">
    <name type="scientific">Armatimonas rosea</name>
    <dbReference type="NCBI Taxonomy" id="685828"/>
    <lineage>
        <taxon>Bacteria</taxon>
        <taxon>Bacillati</taxon>
        <taxon>Armatimonadota</taxon>
        <taxon>Armatimonadia</taxon>
        <taxon>Armatimonadales</taxon>
        <taxon>Armatimonadaceae</taxon>
        <taxon>Armatimonas</taxon>
    </lineage>
</organism>
<dbReference type="Gene3D" id="1.10.260.40">
    <property type="entry name" value="lambda repressor-like DNA-binding domains"/>
    <property type="match status" value="1"/>
</dbReference>
<dbReference type="EMBL" id="JACHGW010000002">
    <property type="protein sequence ID" value="MBB6050729.1"/>
    <property type="molecule type" value="Genomic_DNA"/>
</dbReference>
<evidence type="ECO:0000313" key="1">
    <source>
        <dbReference type="EMBL" id="MBB6050729.1"/>
    </source>
</evidence>
<reference evidence="1 2" key="1">
    <citation type="submission" date="2020-08" db="EMBL/GenBank/DDBJ databases">
        <title>Genomic Encyclopedia of Type Strains, Phase IV (KMG-IV): sequencing the most valuable type-strain genomes for metagenomic binning, comparative biology and taxonomic classification.</title>
        <authorList>
            <person name="Goeker M."/>
        </authorList>
    </citation>
    <scope>NUCLEOTIDE SEQUENCE [LARGE SCALE GENOMIC DNA]</scope>
    <source>
        <strain evidence="1 2">DSM 23562</strain>
    </source>
</reference>
<accession>A0A7W9SRN0</accession>
<proteinExistence type="predicted"/>
<evidence type="ECO:0000313" key="2">
    <source>
        <dbReference type="Proteomes" id="UP000520814"/>
    </source>
</evidence>
<comment type="caution">
    <text evidence="1">The sequence shown here is derived from an EMBL/GenBank/DDBJ whole genome shotgun (WGS) entry which is preliminary data.</text>
</comment>
<protein>
    <submittedName>
        <fullName evidence="1">Transcriptional regulator with XRE-family HTH domain</fullName>
    </submittedName>
</protein>
<dbReference type="GO" id="GO:0003677">
    <property type="term" value="F:DNA binding"/>
    <property type="evidence" value="ECO:0007669"/>
    <property type="project" value="InterPro"/>
</dbReference>
<dbReference type="CDD" id="cd00093">
    <property type="entry name" value="HTH_XRE"/>
    <property type="match status" value="1"/>
</dbReference>
<gene>
    <name evidence="1" type="ORF">HNQ39_002520</name>
</gene>
<sequence length="96" mass="10616">MPRGAPRLRTEQDQQNLVGPTVKATRKQLALTQDALCARLATATSGRWSPTIFDIYRIESQRRIVSDMELLALAIALECDLYDLLGTTKEATTLPG</sequence>
<dbReference type="Proteomes" id="UP000520814">
    <property type="component" value="Unassembled WGS sequence"/>
</dbReference>
<dbReference type="SUPFAM" id="SSF47413">
    <property type="entry name" value="lambda repressor-like DNA-binding domains"/>
    <property type="match status" value="1"/>
</dbReference>
<dbReference type="RefSeq" id="WP_184196220.1">
    <property type="nucleotide sequence ID" value="NZ_JACHGW010000002.1"/>
</dbReference>
<dbReference type="InterPro" id="IPR010982">
    <property type="entry name" value="Lambda_DNA-bd_dom_sf"/>
</dbReference>
<dbReference type="InterPro" id="IPR001387">
    <property type="entry name" value="Cro/C1-type_HTH"/>
</dbReference>
<name>A0A7W9SRN0_ARMRO</name>
<keyword evidence="2" id="KW-1185">Reference proteome</keyword>
<dbReference type="AlphaFoldDB" id="A0A7W9SRN0"/>